<dbReference type="Gene3D" id="3.40.630.30">
    <property type="match status" value="1"/>
</dbReference>
<dbReference type="InterPro" id="IPR016181">
    <property type="entry name" value="Acyl_CoA_acyltransferase"/>
</dbReference>
<accession>A0A1G8M368</accession>
<keyword evidence="1" id="KW-0808">Transferase</keyword>
<dbReference type="SUPFAM" id="SSF55729">
    <property type="entry name" value="Acyl-CoA N-acyltransferases (Nat)"/>
    <property type="match status" value="1"/>
</dbReference>
<dbReference type="Pfam" id="PF13302">
    <property type="entry name" value="Acetyltransf_3"/>
    <property type="match status" value="1"/>
</dbReference>
<reference evidence="1 2" key="1">
    <citation type="submission" date="2016-10" db="EMBL/GenBank/DDBJ databases">
        <authorList>
            <person name="de Groot N.N."/>
        </authorList>
    </citation>
    <scope>NUCLEOTIDE SEQUENCE [LARGE SCALE GENOMIC DNA]</scope>
    <source>
        <strain evidence="1 2">DSM 44892</strain>
    </source>
</reference>
<dbReference type="AlphaFoldDB" id="A0A1G8M368"/>
<gene>
    <name evidence="1" type="ORF">SAMN05444695_10990</name>
</gene>
<dbReference type="EMBL" id="FNDN01000009">
    <property type="protein sequence ID" value="SDI62345.1"/>
    <property type="molecule type" value="Genomic_DNA"/>
</dbReference>
<name>A0A1G8M368_9NOCA</name>
<proteinExistence type="predicted"/>
<dbReference type="InterPro" id="IPR000182">
    <property type="entry name" value="GNAT_dom"/>
</dbReference>
<evidence type="ECO:0000313" key="2">
    <source>
        <dbReference type="Proteomes" id="UP000183263"/>
    </source>
</evidence>
<evidence type="ECO:0000313" key="1">
    <source>
        <dbReference type="EMBL" id="SDI62345.1"/>
    </source>
</evidence>
<dbReference type="OrthoDB" id="9132139at2"/>
<keyword evidence="2" id="KW-1185">Reference proteome</keyword>
<organism evidence="1 2">
    <name type="scientific">Rhodococcus triatomae</name>
    <dbReference type="NCBI Taxonomy" id="300028"/>
    <lineage>
        <taxon>Bacteria</taxon>
        <taxon>Bacillati</taxon>
        <taxon>Actinomycetota</taxon>
        <taxon>Actinomycetes</taxon>
        <taxon>Mycobacteriales</taxon>
        <taxon>Nocardiaceae</taxon>
        <taxon>Rhodococcus</taxon>
    </lineage>
</organism>
<dbReference type="RefSeq" id="WP_072736876.1">
    <property type="nucleotide sequence ID" value="NZ_CP048813.1"/>
</dbReference>
<dbReference type="GO" id="GO:0016747">
    <property type="term" value="F:acyltransferase activity, transferring groups other than amino-acyl groups"/>
    <property type="evidence" value="ECO:0007669"/>
    <property type="project" value="InterPro"/>
</dbReference>
<dbReference type="InterPro" id="IPR051531">
    <property type="entry name" value="N-acetyltransferase"/>
</dbReference>
<dbReference type="PANTHER" id="PTHR43792">
    <property type="entry name" value="GNAT FAMILY, PUTATIVE (AFU_ORTHOLOGUE AFUA_3G00765)-RELATED-RELATED"/>
    <property type="match status" value="1"/>
</dbReference>
<dbReference type="Proteomes" id="UP000183263">
    <property type="component" value="Unassembled WGS sequence"/>
</dbReference>
<protein>
    <submittedName>
        <fullName evidence="1">Protein N-acetyltransferase, RimJ/RimL family</fullName>
    </submittedName>
</protein>
<dbReference type="PROSITE" id="PS51186">
    <property type="entry name" value="GNAT"/>
    <property type="match status" value="1"/>
</dbReference>
<sequence>MCEIRTQRLILRPFTVADEATVLSIHSIYDVIRWLSNPPWVPMETLAQAEEWIDRTHERHAVDPHQRTLAIEVAEIGTVVGAVNVTRLHRLDGGFVGEYETGWHLHPDAAGRGYATEAARAMIASAFDGGLDELTIGMWPDNEPSAALARRLGAEELGVDDDPWYGGQTLLFRISPPHL</sequence>